<dbReference type="Gene3D" id="3.40.720.10">
    <property type="entry name" value="Alkaline Phosphatase, subunit A"/>
    <property type="match status" value="1"/>
</dbReference>
<evidence type="ECO:0000313" key="4">
    <source>
        <dbReference type="Proteomes" id="UP000095453"/>
    </source>
</evidence>
<dbReference type="InterPro" id="IPR050738">
    <property type="entry name" value="Sulfatase"/>
</dbReference>
<gene>
    <name evidence="3" type="ORF">ERS852444_00900</name>
</gene>
<evidence type="ECO:0000259" key="2">
    <source>
        <dbReference type="Pfam" id="PF00884"/>
    </source>
</evidence>
<evidence type="ECO:0000313" key="3">
    <source>
        <dbReference type="EMBL" id="CUM88079.1"/>
    </source>
</evidence>
<proteinExistence type="inferred from homology"/>
<dbReference type="Proteomes" id="UP000095453">
    <property type="component" value="Unassembled WGS sequence"/>
</dbReference>
<comment type="similarity">
    <text evidence="1">Belongs to the sulfatase family.</text>
</comment>
<dbReference type="Pfam" id="PF00884">
    <property type="entry name" value="Sulfatase"/>
    <property type="match status" value="1"/>
</dbReference>
<reference evidence="3 4" key="1">
    <citation type="submission" date="2015-09" db="EMBL/GenBank/DDBJ databases">
        <authorList>
            <consortium name="Pathogen Informatics"/>
        </authorList>
    </citation>
    <scope>NUCLEOTIDE SEQUENCE [LARGE SCALE GENOMIC DNA]</scope>
    <source>
        <strain evidence="3 4">2789STDY5608887</strain>
    </source>
</reference>
<organism evidence="3 4">
    <name type="scientific">Roseburia inulinivorans</name>
    <dbReference type="NCBI Taxonomy" id="360807"/>
    <lineage>
        <taxon>Bacteria</taxon>
        <taxon>Bacillati</taxon>
        <taxon>Bacillota</taxon>
        <taxon>Clostridia</taxon>
        <taxon>Lachnospirales</taxon>
        <taxon>Lachnospiraceae</taxon>
        <taxon>Roseburia</taxon>
    </lineage>
</organism>
<dbReference type="InterPro" id="IPR011990">
    <property type="entry name" value="TPR-like_helical_dom_sf"/>
</dbReference>
<protein>
    <submittedName>
        <fullName evidence="3">Arylsulfatase</fullName>
    </submittedName>
</protein>
<dbReference type="PANTHER" id="PTHR42693">
    <property type="entry name" value="ARYLSULFATASE FAMILY MEMBER"/>
    <property type="match status" value="1"/>
</dbReference>
<dbReference type="EMBL" id="CYXX01000005">
    <property type="protein sequence ID" value="CUM88079.1"/>
    <property type="molecule type" value="Genomic_DNA"/>
</dbReference>
<feature type="domain" description="Sulfatase N-terminal" evidence="2">
    <location>
        <begin position="304"/>
        <end position="572"/>
    </location>
</feature>
<dbReference type="RefSeq" id="WP_055168191.1">
    <property type="nucleotide sequence ID" value="NZ_CYXX01000005.1"/>
</dbReference>
<dbReference type="PANTHER" id="PTHR42693:SF33">
    <property type="entry name" value="ARYLSULFATASE"/>
    <property type="match status" value="1"/>
</dbReference>
<dbReference type="Gene3D" id="1.25.40.10">
    <property type="entry name" value="Tetratricopeptide repeat domain"/>
    <property type="match status" value="1"/>
</dbReference>
<dbReference type="InterPro" id="IPR000917">
    <property type="entry name" value="Sulfatase_N"/>
</dbReference>
<dbReference type="SUPFAM" id="SSF48452">
    <property type="entry name" value="TPR-like"/>
    <property type="match status" value="1"/>
</dbReference>
<dbReference type="SUPFAM" id="SSF53649">
    <property type="entry name" value="Alkaline phosphatase-like"/>
    <property type="match status" value="1"/>
</dbReference>
<evidence type="ECO:0000256" key="1">
    <source>
        <dbReference type="ARBA" id="ARBA00008779"/>
    </source>
</evidence>
<name>A0A173SEE7_9FIRM</name>
<dbReference type="AlphaFoldDB" id="A0A173SEE7"/>
<dbReference type="InterPro" id="IPR017850">
    <property type="entry name" value="Alkaline_phosphatase_core_sf"/>
</dbReference>
<accession>A0A173SEE7</accession>
<sequence length="674" mass="78206">MNGKIEQLIMNGKYQEAWIVIAEYEKEYPLDADMDTYRVLCLNNAGEHQMALQYAYRAVQNQPYVADAHCNCGYAFELCENYFQAYEQYAVAKELALGGNPIGVPIEKIEESMQQILNIIMNRAQLGETDDIETDKRWINYIANMDRINWGIRRPVFHDGTNMIAQKYNDYPDLPEMFAGITGMQSAYHMIRNKLYVNTIMEETDLQRTYAMGSNIEIESDTECFVPLIMDGPGRLCVQTEKKQAEIEYNSPLQYINYRVPKGKVLISSEDREFRLGEMVPIIHDRKRKPLILNIFVDGLSQTVLENHMEMLMPNTYRFFREGMICTNAHTAGDWTFPSIASIVTGQTMANHKMLHSKLLRKIDAETPILFEYFKNAGYNTTKIGGNWRIAPNYGYARGMNRVHYQHMYEGFPIEKVVSEVEEQIHTMRETDQFIWMEIGELHLIADEYNIAPLQGQFMIWENDNTKGKINSVKQEYDETKRKYYLKQIEYVDRKLAGLYQYIENNFEENEIVITLFADHGQGYLVRPEEEFLCDERTKIAFMTKGGGVSGKTEELISACDYTPIICKLAGIEYNYENTDASLPVVYGGEKEREFTVTESIHVGDPYQILLNGRDFTFYLKGIEKVTSECRVPLDTYEVKLSDKNGNILHDKDKINYYTKWCLDHIGSCRIYNN</sequence>
<dbReference type="GO" id="GO:0004065">
    <property type="term" value="F:arylsulfatase activity"/>
    <property type="evidence" value="ECO:0007669"/>
    <property type="project" value="TreeGrafter"/>
</dbReference>